<reference evidence="9 10" key="1">
    <citation type="submission" date="2020-12" db="EMBL/GenBank/DDBJ databases">
        <title>Pseudomonas schmalbachii sp. nov. isolated from millipede gut.</title>
        <authorList>
            <person name="Shelomi M."/>
        </authorList>
    </citation>
    <scope>NUCLEOTIDE SEQUENCE [LARGE SCALE GENOMIC DNA]</scope>
    <source>
        <strain evidence="9 10">Milli4</strain>
    </source>
</reference>
<gene>
    <name evidence="9" type="ORF">JFY56_15995</name>
</gene>
<dbReference type="Gene3D" id="2.60.120.620">
    <property type="entry name" value="q2cbj1_9rhob like domain"/>
    <property type="match status" value="1"/>
</dbReference>
<evidence type="ECO:0000256" key="1">
    <source>
        <dbReference type="ARBA" id="ARBA00001961"/>
    </source>
</evidence>
<keyword evidence="6" id="KW-0408">Iron</keyword>
<dbReference type="Proteomes" id="UP000669060">
    <property type="component" value="Unassembled WGS sequence"/>
</dbReference>
<evidence type="ECO:0000256" key="4">
    <source>
        <dbReference type="ARBA" id="ARBA00022964"/>
    </source>
</evidence>
<dbReference type="Pfam" id="PF00578">
    <property type="entry name" value="AhpC-TSA"/>
    <property type="match status" value="1"/>
</dbReference>
<proteinExistence type="predicted"/>
<dbReference type="InterPro" id="IPR036249">
    <property type="entry name" value="Thioredoxin-like_sf"/>
</dbReference>
<evidence type="ECO:0000313" key="9">
    <source>
        <dbReference type="EMBL" id="MBO3276729.1"/>
    </source>
</evidence>
<evidence type="ECO:0000256" key="6">
    <source>
        <dbReference type="ARBA" id="ARBA00023004"/>
    </source>
</evidence>
<evidence type="ECO:0000256" key="2">
    <source>
        <dbReference type="ARBA" id="ARBA00022723"/>
    </source>
</evidence>
<dbReference type="InterPro" id="IPR044862">
    <property type="entry name" value="Pro_4_hyd_alph_FE2OG_OXY"/>
</dbReference>
<keyword evidence="3" id="KW-0847">Vitamin C</keyword>
<dbReference type="EMBL" id="JAELYA010000006">
    <property type="protein sequence ID" value="MBO3276729.1"/>
    <property type="molecule type" value="Genomic_DNA"/>
</dbReference>
<name>A0ABS3TSS4_9PSED</name>
<feature type="domain" description="Fe2OG dioxygenase" evidence="8">
    <location>
        <begin position="250"/>
        <end position="344"/>
    </location>
</feature>
<keyword evidence="2" id="KW-0479">Metal-binding</keyword>
<dbReference type="Gene3D" id="3.40.30.10">
    <property type="entry name" value="Glutaredoxin"/>
    <property type="match status" value="1"/>
</dbReference>
<dbReference type="Pfam" id="PF13640">
    <property type="entry name" value="2OG-FeII_Oxy_3"/>
    <property type="match status" value="1"/>
</dbReference>
<organism evidence="9 10">
    <name type="scientific">Pseudomonas schmalbachii</name>
    <dbReference type="NCBI Taxonomy" id="2816993"/>
    <lineage>
        <taxon>Bacteria</taxon>
        <taxon>Pseudomonadati</taxon>
        <taxon>Pseudomonadota</taxon>
        <taxon>Gammaproteobacteria</taxon>
        <taxon>Pseudomonadales</taxon>
        <taxon>Pseudomonadaceae</taxon>
        <taxon>Pseudomonas</taxon>
    </lineage>
</organism>
<comment type="cofactor">
    <cofactor evidence="1">
        <name>L-ascorbate</name>
        <dbReference type="ChEBI" id="CHEBI:38290"/>
    </cofactor>
</comment>
<dbReference type="CDD" id="cd02971">
    <property type="entry name" value="PRX_family"/>
    <property type="match status" value="1"/>
</dbReference>
<evidence type="ECO:0000256" key="5">
    <source>
        <dbReference type="ARBA" id="ARBA00023002"/>
    </source>
</evidence>
<sequence>MRSTLLSAGEPAPWFTCRTRQREHFCFDSMGGRYLVLSFFGSAADPVSRQLLSDLAAHRAHFRDDHTCFFGVSTDPDDERLERFDHSLRGVRYFWDFDRAVSTLYGVAQADGGIRRVTYVLDPALRVLAAVPVDEPVENHIPSLIRFLDRLPALDSPHPAPQHAPVLVVPGIFEPTLCKALIDYYEAQGGTESGFMVERDGRTVEMADPLHKRRRDCFVQEKALLDGCTWRIQKRLLPEIHKAFQFEATRIERYLVACYDGEEGGHFRAHRDNTTKGTAHRRFAVSLFLNSGYEGGQLRFPEYGGGLYSAPPGGAVVFSCSLLHEATPVTSGRRYMFLPFLYDEVARAIRQENRQYLDV</sequence>
<keyword evidence="4" id="KW-0223">Dioxygenase</keyword>
<dbReference type="InterPro" id="IPR006620">
    <property type="entry name" value="Pro_4_hyd_alph"/>
</dbReference>
<comment type="caution">
    <text evidence="9">The sequence shown here is derived from an EMBL/GenBank/DDBJ whole genome shotgun (WGS) entry which is preliminary data.</text>
</comment>
<accession>A0ABS3TSS4</accession>
<dbReference type="InterPro" id="IPR005123">
    <property type="entry name" value="Oxoglu/Fe-dep_dioxygenase_dom"/>
</dbReference>
<evidence type="ECO:0000256" key="3">
    <source>
        <dbReference type="ARBA" id="ARBA00022896"/>
    </source>
</evidence>
<dbReference type="PROSITE" id="PS51352">
    <property type="entry name" value="THIOREDOXIN_2"/>
    <property type="match status" value="1"/>
</dbReference>
<feature type="domain" description="Thioredoxin" evidence="7">
    <location>
        <begin position="6"/>
        <end position="153"/>
    </location>
</feature>
<evidence type="ECO:0000259" key="7">
    <source>
        <dbReference type="PROSITE" id="PS51352"/>
    </source>
</evidence>
<dbReference type="InterPro" id="IPR000866">
    <property type="entry name" value="AhpC/TSA"/>
</dbReference>
<keyword evidence="10" id="KW-1185">Reference proteome</keyword>
<dbReference type="SUPFAM" id="SSF52833">
    <property type="entry name" value="Thioredoxin-like"/>
    <property type="match status" value="1"/>
</dbReference>
<evidence type="ECO:0000313" key="10">
    <source>
        <dbReference type="Proteomes" id="UP000669060"/>
    </source>
</evidence>
<dbReference type="RefSeq" id="WP_208314833.1">
    <property type="nucleotide sequence ID" value="NZ_JAELYA010000006.1"/>
</dbReference>
<dbReference type="InterPro" id="IPR013766">
    <property type="entry name" value="Thioredoxin_domain"/>
</dbReference>
<keyword evidence="5" id="KW-0560">Oxidoreductase</keyword>
<protein>
    <submittedName>
        <fullName evidence="9">2OG-Fe(II) oxygenase</fullName>
    </submittedName>
</protein>
<dbReference type="PROSITE" id="PS51471">
    <property type="entry name" value="FE2OG_OXY"/>
    <property type="match status" value="1"/>
</dbReference>
<dbReference type="SMART" id="SM00702">
    <property type="entry name" value="P4Hc"/>
    <property type="match status" value="1"/>
</dbReference>
<evidence type="ECO:0000259" key="8">
    <source>
        <dbReference type="PROSITE" id="PS51471"/>
    </source>
</evidence>